<keyword evidence="3" id="KW-0255">Endonuclease</keyword>
<organism evidence="3 4">
    <name type="scientific">Afifella marina DSM 2698</name>
    <dbReference type="NCBI Taxonomy" id="1120955"/>
    <lineage>
        <taxon>Bacteria</taxon>
        <taxon>Pseudomonadati</taxon>
        <taxon>Pseudomonadota</taxon>
        <taxon>Alphaproteobacteria</taxon>
        <taxon>Hyphomicrobiales</taxon>
        <taxon>Afifellaceae</taxon>
        <taxon>Afifella</taxon>
    </lineage>
</organism>
<dbReference type="STRING" id="1120955.SAMN03080610_01930"/>
<keyword evidence="3" id="KW-0378">Hydrolase</keyword>
<dbReference type="PANTHER" id="PTHR35562:SF2">
    <property type="entry name" value="DNA ENDONUCLEASE SMRA-RELATED"/>
    <property type="match status" value="1"/>
</dbReference>
<feature type="domain" description="Smr" evidence="2">
    <location>
        <begin position="123"/>
        <end position="205"/>
    </location>
</feature>
<gene>
    <name evidence="3" type="ORF">SAMN03080610_01930</name>
</gene>
<dbReference type="PROSITE" id="PS50828">
    <property type="entry name" value="SMR"/>
    <property type="match status" value="1"/>
</dbReference>
<feature type="region of interest" description="Disordered" evidence="1">
    <location>
        <begin position="207"/>
        <end position="232"/>
    </location>
</feature>
<feature type="compositionally biased region" description="Polar residues" evidence="1">
    <location>
        <begin position="57"/>
        <end position="71"/>
    </location>
</feature>
<dbReference type="AlphaFoldDB" id="A0A1G5NDW0"/>
<reference evidence="4" key="1">
    <citation type="submission" date="2016-10" db="EMBL/GenBank/DDBJ databases">
        <authorList>
            <person name="Varghese N."/>
            <person name="Submissions S."/>
        </authorList>
    </citation>
    <scope>NUCLEOTIDE SEQUENCE [LARGE SCALE GENOMIC DNA]</scope>
    <source>
        <strain evidence="4">DSM 2698</strain>
    </source>
</reference>
<feature type="region of interest" description="Disordered" evidence="1">
    <location>
        <begin position="12"/>
        <end position="104"/>
    </location>
</feature>
<dbReference type="InterPro" id="IPR036063">
    <property type="entry name" value="Smr_dom_sf"/>
</dbReference>
<evidence type="ECO:0000313" key="3">
    <source>
        <dbReference type="EMBL" id="SCZ35603.1"/>
    </source>
</evidence>
<dbReference type="GO" id="GO:0004519">
    <property type="term" value="F:endonuclease activity"/>
    <property type="evidence" value="ECO:0007669"/>
    <property type="project" value="UniProtKB-KW"/>
</dbReference>
<dbReference type="SMART" id="SM00463">
    <property type="entry name" value="SMR"/>
    <property type="match status" value="1"/>
</dbReference>
<evidence type="ECO:0000259" key="2">
    <source>
        <dbReference type="PROSITE" id="PS50828"/>
    </source>
</evidence>
<accession>A0A1G5NDW0</accession>
<protein>
    <submittedName>
        <fullName evidence="3">DNA-nicking endonuclease, Smr domain</fullName>
    </submittedName>
</protein>
<name>A0A1G5NDW0_AFIMA</name>
<evidence type="ECO:0000256" key="1">
    <source>
        <dbReference type="SAM" id="MobiDB-lite"/>
    </source>
</evidence>
<sequence length="232" mass="25356">MRSGIAASCFRFSRKRAPEMARKQLSPEDKALWDKVRRTVRPLKSRSLRDELAAQAATPQGDASPQTSASALTAGKRSPAPLPVDAVFSPQPKPRTAPRAAAALEPRLKRRLLRGRLEPDARIDLHGMTQQRAHDRLLAFLGGAQARGHVLVLVITGKGRSEGEGVLKTMVPRWLAEPAFRELVVAYEHASRHHGGDGALYVRLRRRGPNSRRPDGGAGAANRLASLPKWST</sequence>
<dbReference type="Gene3D" id="3.30.1370.110">
    <property type="match status" value="1"/>
</dbReference>
<dbReference type="Pfam" id="PF01713">
    <property type="entry name" value="Smr"/>
    <property type="match status" value="1"/>
</dbReference>
<keyword evidence="4" id="KW-1185">Reference proteome</keyword>
<dbReference type="InterPro" id="IPR002625">
    <property type="entry name" value="Smr_dom"/>
</dbReference>
<dbReference type="SUPFAM" id="SSF160443">
    <property type="entry name" value="SMR domain-like"/>
    <property type="match status" value="1"/>
</dbReference>
<feature type="compositionally biased region" description="Basic and acidic residues" evidence="1">
    <location>
        <begin position="16"/>
        <end position="37"/>
    </location>
</feature>
<evidence type="ECO:0000313" key="4">
    <source>
        <dbReference type="Proteomes" id="UP000199347"/>
    </source>
</evidence>
<dbReference type="Proteomes" id="UP000199347">
    <property type="component" value="Unassembled WGS sequence"/>
</dbReference>
<proteinExistence type="predicted"/>
<keyword evidence="3" id="KW-0540">Nuclease</keyword>
<dbReference type="PANTHER" id="PTHR35562">
    <property type="entry name" value="DNA ENDONUCLEASE SMRA-RELATED"/>
    <property type="match status" value="1"/>
</dbReference>
<dbReference type="EMBL" id="FMVW01000003">
    <property type="protein sequence ID" value="SCZ35603.1"/>
    <property type="molecule type" value="Genomic_DNA"/>
</dbReference>